<gene>
    <name evidence="9" type="ORF">BJY26_001176</name>
</gene>
<dbReference type="PROSITE" id="PS00059">
    <property type="entry name" value="ADH_ZINC"/>
    <property type="match status" value="1"/>
</dbReference>
<evidence type="ECO:0000259" key="7">
    <source>
        <dbReference type="Pfam" id="PF00107"/>
    </source>
</evidence>
<proteinExistence type="inferred from homology"/>
<dbReference type="Pfam" id="PF08240">
    <property type="entry name" value="ADH_N"/>
    <property type="match status" value="1"/>
</dbReference>
<dbReference type="Proteomes" id="UP000539111">
    <property type="component" value="Unassembled WGS sequence"/>
</dbReference>
<feature type="domain" description="Alcohol dehydrogenase-like C-terminal" evidence="7">
    <location>
        <begin position="181"/>
        <end position="301"/>
    </location>
</feature>
<dbReference type="Gene3D" id="3.90.180.10">
    <property type="entry name" value="Medium-chain alcohol dehydrogenases, catalytic domain"/>
    <property type="match status" value="1"/>
</dbReference>
<keyword evidence="4 6" id="KW-0862">Zinc</keyword>
<dbReference type="RefSeq" id="WP_179426502.1">
    <property type="nucleotide sequence ID" value="NZ_JACBZP010000001.1"/>
</dbReference>
<dbReference type="PANTHER" id="PTHR43161:SF9">
    <property type="entry name" value="SORBITOL DEHYDROGENASE"/>
    <property type="match status" value="1"/>
</dbReference>
<dbReference type="InterPro" id="IPR011032">
    <property type="entry name" value="GroES-like_sf"/>
</dbReference>
<dbReference type="Pfam" id="PF00107">
    <property type="entry name" value="ADH_zinc_N"/>
    <property type="match status" value="1"/>
</dbReference>
<evidence type="ECO:0000256" key="6">
    <source>
        <dbReference type="RuleBase" id="RU361277"/>
    </source>
</evidence>
<dbReference type="SUPFAM" id="SSF51735">
    <property type="entry name" value="NAD(P)-binding Rossmann-fold domains"/>
    <property type="match status" value="1"/>
</dbReference>
<reference evidence="9 10" key="1">
    <citation type="submission" date="2020-07" db="EMBL/GenBank/DDBJ databases">
        <title>Sequencing the genomes of 1000 actinobacteria strains.</title>
        <authorList>
            <person name="Klenk H.-P."/>
        </authorList>
    </citation>
    <scope>NUCLEOTIDE SEQUENCE [LARGE SCALE GENOMIC DNA]</scope>
    <source>
        <strain evidence="9 10">DSM 26341</strain>
    </source>
</reference>
<evidence type="ECO:0000313" key="9">
    <source>
        <dbReference type="EMBL" id="NYI66870.1"/>
    </source>
</evidence>
<organism evidence="9 10">
    <name type="scientific">Spelaeicoccus albus</name>
    <dbReference type="NCBI Taxonomy" id="1280376"/>
    <lineage>
        <taxon>Bacteria</taxon>
        <taxon>Bacillati</taxon>
        <taxon>Actinomycetota</taxon>
        <taxon>Actinomycetes</taxon>
        <taxon>Micrococcales</taxon>
        <taxon>Brevibacteriaceae</taxon>
        <taxon>Spelaeicoccus</taxon>
    </lineage>
</organism>
<comment type="caution">
    <text evidence="9">The sequence shown here is derived from an EMBL/GenBank/DDBJ whole genome shotgun (WGS) entry which is preliminary data.</text>
</comment>
<sequence>MKAVRIHAAGDLRVEDVPYPTLRPGEVIVRMEWGGICGSDLSYWKHGSTGTATLTEPMVLGHEVAGRIAEVAGDVAGLEVGQPVTVHPATIVPGQQLPERLAGRDNLYPEVRYFGSAAFSPHEQGGFAEYRAVAAGQIRALPDGVNTRQGAVAEPLGVAVHAINRAGGVARRRVLVNGSGPIGALVAAAARRMDAASVIVADLAEASLDVARTLGVDRTVNVAAGEALPEDVDVTFEASGAPASLGAVFNATGRGGVVVQVGNVPSGAVSAELAAIVTREIEYRGTYRFVDEISDALDLLAGGLDVEPLLTHSFPIDDAAEAFAVAGDRSTGSSKVMLQLS</sequence>
<dbReference type="InterPro" id="IPR002328">
    <property type="entry name" value="ADH_Zn_CS"/>
</dbReference>
<name>A0A7Z0AB40_9MICO</name>
<dbReference type="PANTHER" id="PTHR43161">
    <property type="entry name" value="SORBITOL DEHYDROGENASE"/>
    <property type="match status" value="1"/>
</dbReference>
<evidence type="ECO:0000313" key="10">
    <source>
        <dbReference type="Proteomes" id="UP000539111"/>
    </source>
</evidence>
<comment type="cofactor">
    <cofactor evidence="1 6">
        <name>Zn(2+)</name>
        <dbReference type="ChEBI" id="CHEBI:29105"/>
    </cofactor>
</comment>
<dbReference type="GO" id="GO:0008270">
    <property type="term" value="F:zinc ion binding"/>
    <property type="evidence" value="ECO:0007669"/>
    <property type="project" value="InterPro"/>
</dbReference>
<dbReference type="EMBL" id="JACBZP010000001">
    <property type="protein sequence ID" value="NYI66870.1"/>
    <property type="molecule type" value="Genomic_DNA"/>
</dbReference>
<dbReference type="InterPro" id="IPR013154">
    <property type="entry name" value="ADH-like_N"/>
</dbReference>
<feature type="domain" description="Alcohol dehydrogenase-like N-terminal" evidence="8">
    <location>
        <begin position="24"/>
        <end position="143"/>
    </location>
</feature>
<accession>A0A7Z0AB40</accession>
<evidence type="ECO:0000256" key="1">
    <source>
        <dbReference type="ARBA" id="ARBA00001947"/>
    </source>
</evidence>
<dbReference type="CDD" id="cd08232">
    <property type="entry name" value="idonate-5-DH"/>
    <property type="match status" value="1"/>
</dbReference>
<keyword evidence="3 6" id="KW-0479">Metal-binding</keyword>
<dbReference type="EC" id="1.1.1.264" evidence="9"/>
<evidence type="ECO:0000256" key="2">
    <source>
        <dbReference type="ARBA" id="ARBA00008072"/>
    </source>
</evidence>
<dbReference type="SUPFAM" id="SSF50129">
    <property type="entry name" value="GroES-like"/>
    <property type="match status" value="1"/>
</dbReference>
<keyword evidence="5 9" id="KW-0560">Oxidoreductase</keyword>
<evidence type="ECO:0000256" key="5">
    <source>
        <dbReference type="ARBA" id="ARBA00023002"/>
    </source>
</evidence>
<protein>
    <submittedName>
        <fullName evidence="9">L-idonate 5-dehydrogenase</fullName>
        <ecNumber evidence="9">1.1.1.264</ecNumber>
    </submittedName>
</protein>
<dbReference type="AlphaFoldDB" id="A0A7Z0AB40"/>
<dbReference type="Gene3D" id="3.40.50.720">
    <property type="entry name" value="NAD(P)-binding Rossmann-like Domain"/>
    <property type="match status" value="1"/>
</dbReference>
<dbReference type="InterPro" id="IPR036291">
    <property type="entry name" value="NAD(P)-bd_dom_sf"/>
</dbReference>
<comment type="similarity">
    <text evidence="2 6">Belongs to the zinc-containing alcohol dehydrogenase family.</text>
</comment>
<dbReference type="GO" id="GO:0050572">
    <property type="term" value="F:L-idonate 5-dehydrogenase [NAD(P)+] activity"/>
    <property type="evidence" value="ECO:0007669"/>
    <property type="project" value="UniProtKB-EC"/>
</dbReference>
<evidence type="ECO:0000256" key="3">
    <source>
        <dbReference type="ARBA" id="ARBA00022723"/>
    </source>
</evidence>
<dbReference type="InterPro" id="IPR013149">
    <property type="entry name" value="ADH-like_C"/>
</dbReference>
<evidence type="ECO:0000259" key="8">
    <source>
        <dbReference type="Pfam" id="PF08240"/>
    </source>
</evidence>
<keyword evidence="10" id="KW-1185">Reference proteome</keyword>
<evidence type="ECO:0000256" key="4">
    <source>
        <dbReference type="ARBA" id="ARBA00022833"/>
    </source>
</evidence>